<evidence type="ECO:0000313" key="1">
    <source>
        <dbReference type="EMBL" id="SAI69896.1"/>
    </source>
</evidence>
<reference evidence="1 2" key="1">
    <citation type="submission" date="2016-04" db="EMBL/GenBank/DDBJ databases">
        <authorList>
            <consortium name="Pathogen Informatics"/>
        </authorList>
    </citation>
    <scope>NUCLEOTIDE SEQUENCE [LARGE SCALE GENOMIC DNA]</scope>
    <source>
        <strain evidence="1 2">H044680328</strain>
    </source>
</reference>
<dbReference type="RefSeq" id="WP_063491868.1">
    <property type="nucleotide sequence ID" value="NZ_CP016340.1"/>
</dbReference>
<dbReference type="STRING" id="123899.SAMEA3906487_01977"/>
<dbReference type="KEGG" id="btrm:SAMEA390648701977"/>
<organism evidence="1 2">
    <name type="scientific">Bordetella trematum</name>
    <dbReference type="NCBI Taxonomy" id="123899"/>
    <lineage>
        <taxon>Bacteria</taxon>
        <taxon>Pseudomonadati</taxon>
        <taxon>Pseudomonadota</taxon>
        <taxon>Betaproteobacteria</taxon>
        <taxon>Burkholderiales</taxon>
        <taxon>Alcaligenaceae</taxon>
        <taxon>Bordetella</taxon>
    </lineage>
</organism>
<dbReference type="GeneID" id="56590747"/>
<keyword evidence="2" id="KW-1185">Reference proteome</keyword>
<sequence>MQALQRTLAALALAGLAGCAGPVDLGPLFNDGEAYSRQRFSQQAVMPPAAALTPAGRNALPFERLTLTGEMRSVRSGNKDAPDLSRFETTYIRDGDGGNVRMIERHDINGLPATAGYALQSHGLVNLAFQTGSVAQRQAIPIQYVLSASQWDPLDGVREGQRYRYVMRLGSRSPLDVTYEMQIDCKVLAAQAASETIPAATGRAFPMACSYTNDNGVKSREASYLWLEQQGLAVLRQLRLPSKQIDFFYHSLEQQ</sequence>
<keyword evidence="1" id="KW-0449">Lipoprotein</keyword>
<evidence type="ECO:0000313" key="2">
    <source>
        <dbReference type="Proteomes" id="UP000076825"/>
    </source>
</evidence>
<dbReference type="Proteomes" id="UP000076825">
    <property type="component" value="Chromosome 1"/>
</dbReference>
<protein>
    <submittedName>
        <fullName evidence="1">Lipoprotein</fullName>
    </submittedName>
</protein>
<dbReference type="PROSITE" id="PS51257">
    <property type="entry name" value="PROKAR_LIPOPROTEIN"/>
    <property type="match status" value="1"/>
</dbReference>
<dbReference type="PATRIC" id="fig|123899.6.peg.1969"/>
<dbReference type="AlphaFoldDB" id="A0A157PLB9"/>
<gene>
    <name evidence="1" type="ORF">SAMEA3906487_01977</name>
</gene>
<proteinExistence type="predicted"/>
<dbReference type="EMBL" id="LT546645">
    <property type="protein sequence ID" value="SAI69896.1"/>
    <property type="molecule type" value="Genomic_DNA"/>
</dbReference>
<accession>A0A157PLB9</accession>
<name>A0A157PLB9_9BORD</name>